<proteinExistence type="predicted"/>
<feature type="region of interest" description="Disordered" evidence="1">
    <location>
        <begin position="89"/>
        <end position="110"/>
    </location>
</feature>
<accession>A0A5C2RRD8</accession>
<evidence type="ECO:0000313" key="2">
    <source>
        <dbReference type="EMBL" id="RPD53007.1"/>
    </source>
</evidence>
<evidence type="ECO:0000313" key="3">
    <source>
        <dbReference type="Proteomes" id="UP000313359"/>
    </source>
</evidence>
<dbReference type="Proteomes" id="UP000313359">
    <property type="component" value="Unassembled WGS sequence"/>
</dbReference>
<reference evidence="2" key="1">
    <citation type="journal article" date="2018" name="Genome Biol. Evol.">
        <title>Genomics and development of Lentinus tigrinus, a white-rot wood-decaying mushroom with dimorphic fruiting bodies.</title>
        <authorList>
            <person name="Wu B."/>
            <person name="Xu Z."/>
            <person name="Knudson A."/>
            <person name="Carlson A."/>
            <person name="Chen N."/>
            <person name="Kovaka S."/>
            <person name="LaButti K."/>
            <person name="Lipzen A."/>
            <person name="Pennachio C."/>
            <person name="Riley R."/>
            <person name="Schakwitz W."/>
            <person name="Umezawa K."/>
            <person name="Ohm R.A."/>
            <person name="Grigoriev I.V."/>
            <person name="Nagy L.G."/>
            <person name="Gibbons J."/>
            <person name="Hibbett D."/>
        </authorList>
    </citation>
    <scope>NUCLEOTIDE SEQUENCE [LARGE SCALE GENOMIC DNA]</scope>
    <source>
        <strain evidence="2">ALCF2SS1-6</strain>
    </source>
</reference>
<feature type="compositionally biased region" description="Acidic residues" evidence="1">
    <location>
        <begin position="188"/>
        <end position="213"/>
    </location>
</feature>
<feature type="region of interest" description="Disordered" evidence="1">
    <location>
        <begin position="188"/>
        <end position="217"/>
    </location>
</feature>
<dbReference type="EMBL" id="ML122332">
    <property type="protein sequence ID" value="RPD53007.1"/>
    <property type="molecule type" value="Genomic_DNA"/>
</dbReference>
<name>A0A5C2RRD8_9APHY</name>
<organism evidence="2 3">
    <name type="scientific">Lentinus tigrinus ALCF2SS1-6</name>
    <dbReference type="NCBI Taxonomy" id="1328759"/>
    <lineage>
        <taxon>Eukaryota</taxon>
        <taxon>Fungi</taxon>
        <taxon>Dikarya</taxon>
        <taxon>Basidiomycota</taxon>
        <taxon>Agaricomycotina</taxon>
        <taxon>Agaricomycetes</taxon>
        <taxon>Polyporales</taxon>
        <taxon>Polyporaceae</taxon>
        <taxon>Lentinus</taxon>
    </lineage>
</organism>
<feature type="region of interest" description="Disordered" evidence="1">
    <location>
        <begin position="126"/>
        <end position="150"/>
    </location>
</feature>
<keyword evidence="3" id="KW-1185">Reference proteome</keyword>
<sequence length="382" mass="43042">MPKRYMKVSREESYAVKDPEILPLLVSRRESGSVHTADIHEGDSVGASMAVDGSCLSGDEDTDDEKSYSIGVDFDEGFHARFVAALQEDVDEEEVAPRSSVQPGPRPQSAIEADSILPESYAINDPMAVDDSSLSDDDDVHMKVSDDRDDPMEVETALDGAVQEVLQAIGVAGVNPRELVAGVLDDNFEAENDDDKPAMEEDSEGEPDDELLSDDSTSVRKLFQRCRSGEEKLGKIYKPLQMDPNFRIRITSNGQYGFRIADIKNVKKSDEEVETTDEENESIKALVDQAERRLYFRARVLRIQRGAFLDPPGIEMPIVDDYVNGPHDLSIGKLLTSMFKKQYEHSHEYSSLYERLYVIAIRRTRRWEGIGVYYYPELQKRE</sequence>
<feature type="region of interest" description="Disordered" evidence="1">
    <location>
        <begin position="35"/>
        <end position="68"/>
    </location>
</feature>
<gene>
    <name evidence="2" type="ORF">L227DRAFT_658519</name>
</gene>
<protein>
    <submittedName>
        <fullName evidence="2">Uncharacterized protein</fullName>
    </submittedName>
</protein>
<dbReference type="AlphaFoldDB" id="A0A5C2RRD8"/>
<evidence type="ECO:0000256" key="1">
    <source>
        <dbReference type="SAM" id="MobiDB-lite"/>
    </source>
</evidence>